<name>A0A5E4C115_MARMO</name>
<comment type="caution">
    <text evidence="2">The sequence shown here is derived from an EMBL/GenBank/DDBJ whole genome shotgun (WGS) entry which is preliminary data.</text>
</comment>
<evidence type="ECO:0000313" key="2">
    <source>
        <dbReference type="EMBL" id="VTJ75495.1"/>
    </source>
</evidence>
<dbReference type="AlphaFoldDB" id="A0A5E4C115"/>
<protein>
    <submittedName>
        <fullName evidence="2">Uncharacterized protein</fullName>
    </submittedName>
</protein>
<sequence>MPPVGRDFSPEGTIPHLSTPPPPPLPAATLTPPVTTAPSWSPPRGLRVSPCCRFSTLTLDCFKPACPLAGENNTLPWDQWTRGCEQDPSQGRVPGWCWLHRPRPSREPTLLCPKPPGLFASQGGFQATRKPRPHCDQPPFPKLPPEHGPQESGVCARMWAPGRASPTPGRALSPLVILCTPRPSPLAGSHCPVLPFPMSPAPLTLPIWAPTYRQAHLQLSGNTLSEAPAMVSDSLRIHNERPHLDALTRAHPVPHPGPSEGSTEPPGNPAQCCEDEWGDDSCGLGTMAVSARKTMLGCPSGPSTMSTS</sequence>
<organism evidence="2 3">
    <name type="scientific">Marmota monax</name>
    <name type="common">Woodchuck</name>
    <dbReference type="NCBI Taxonomy" id="9995"/>
    <lineage>
        <taxon>Eukaryota</taxon>
        <taxon>Metazoa</taxon>
        <taxon>Chordata</taxon>
        <taxon>Craniata</taxon>
        <taxon>Vertebrata</taxon>
        <taxon>Euteleostomi</taxon>
        <taxon>Mammalia</taxon>
        <taxon>Eutheria</taxon>
        <taxon>Euarchontoglires</taxon>
        <taxon>Glires</taxon>
        <taxon>Rodentia</taxon>
        <taxon>Sciuromorpha</taxon>
        <taxon>Sciuridae</taxon>
        <taxon>Xerinae</taxon>
        <taxon>Marmotini</taxon>
        <taxon>Marmota</taxon>
    </lineage>
</organism>
<feature type="region of interest" description="Disordered" evidence="1">
    <location>
        <begin position="1"/>
        <end position="45"/>
    </location>
</feature>
<dbReference type="EMBL" id="CABDUW010000806">
    <property type="protein sequence ID" value="VTJ75495.1"/>
    <property type="molecule type" value="Genomic_DNA"/>
</dbReference>
<keyword evidence="3" id="KW-1185">Reference proteome</keyword>
<proteinExistence type="predicted"/>
<feature type="region of interest" description="Disordered" evidence="1">
    <location>
        <begin position="248"/>
        <end position="275"/>
    </location>
</feature>
<feature type="compositionally biased region" description="Low complexity" evidence="1">
    <location>
        <begin position="27"/>
        <end position="38"/>
    </location>
</feature>
<evidence type="ECO:0000256" key="1">
    <source>
        <dbReference type="SAM" id="MobiDB-lite"/>
    </source>
</evidence>
<accession>A0A5E4C115</accession>
<dbReference type="Proteomes" id="UP000335636">
    <property type="component" value="Unassembled WGS sequence"/>
</dbReference>
<reference evidence="2" key="1">
    <citation type="submission" date="2019-04" db="EMBL/GenBank/DDBJ databases">
        <authorList>
            <person name="Alioto T."/>
            <person name="Alioto T."/>
        </authorList>
    </citation>
    <scope>NUCLEOTIDE SEQUENCE [LARGE SCALE GENOMIC DNA]</scope>
</reference>
<evidence type="ECO:0000313" key="3">
    <source>
        <dbReference type="Proteomes" id="UP000335636"/>
    </source>
</evidence>
<gene>
    <name evidence="2" type="ORF">MONAX_5E031554</name>
</gene>